<evidence type="ECO:0000313" key="2">
    <source>
        <dbReference type="EMBL" id="MEV4287340.1"/>
    </source>
</evidence>
<evidence type="ECO:0000256" key="1">
    <source>
        <dbReference type="SAM" id="MobiDB-lite"/>
    </source>
</evidence>
<proteinExistence type="predicted"/>
<dbReference type="EMBL" id="JBFARM010000005">
    <property type="protein sequence ID" value="MEV4287340.1"/>
    <property type="molecule type" value="Genomic_DNA"/>
</dbReference>
<name>A0ABV3H483_9ACTN</name>
<protein>
    <submittedName>
        <fullName evidence="2">Uncharacterized protein</fullName>
    </submittedName>
</protein>
<accession>A0ABV3H483</accession>
<evidence type="ECO:0000313" key="3">
    <source>
        <dbReference type="Proteomes" id="UP001552427"/>
    </source>
</evidence>
<feature type="region of interest" description="Disordered" evidence="1">
    <location>
        <begin position="1"/>
        <end position="30"/>
    </location>
</feature>
<keyword evidence="3" id="KW-1185">Reference proteome</keyword>
<organism evidence="2 3">
    <name type="scientific">Nonomuraea bangladeshensis</name>
    <dbReference type="NCBI Taxonomy" id="404385"/>
    <lineage>
        <taxon>Bacteria</taxon>
        <taxon>Bacillati</taxon>
        <taxon>Actinomycetota</taxon>
        <taxon>Actinomycetes</taxon>
        <taxon>Streptosporangiales</taxon>
        <taxon>Streptosporangiaceae</taxon>
        <taxon>Nonomuraea</taxon>
    </lineage>
</organism>
<dbReference type="RefSeq" id="WP_364450672.1">
    <property type="nucleotide sequence ID" value="NZ_JBFARM010000005.1"/>
</dbReference>
<dbReference type="Proteomes" id="UP001552427">
    <property type="component" value="Unassembled WGS sequence"/>
</dbReference>
<reference evidence="2 3" key="1">
    <citation type="submission" date="2024-06" db="EMBL/GenBank/DDBJ databases">
        <title>The Natural Products Discovery Center: Release of the First 8490 Sequenced Strains for Exploring Actinobacteria Biosynthetic Diversity.</title>
        <authorList>
            <person name="Kalkreuter E."/>
            <person name="Kautsar S.A."/>
            <person name="Yang D."/>
            <person name="Bader C.D."/>
            <person name="Teijaro C.N."/>
            <person name="Fluegel L."/>
            <person name="Davis C.M."/>
            <person name="Simpson J.R."/>
            <person name="Lauterbach L."/>
            <person name="Steele A.D."/>
            <person name="Gui C."/>
            <person name="Meng S."/>
            <person name="Li G."/>
            <person name="Viehrig K."/>
            <person name="Ye F."/>
            <person name="Su P."/>
            <person name="Kiefer A.F."/>
            <person name="Nichols A."/>
            <person name="Cepeda A.J."/>
            <person name="Yan W."/>
            <person name="Fan B."/>
            <person name="Jiang Y."/>
            <person name="Adhikari A."/>
            <person name="Zheng C.-J."/>
            <person name="Schuster L."/>
            <person name="Cowan T.M."/>
            <person name="Smanski M.J."/>
            <person name="Chevrette M.G."/>
            <person name="De Carvalho L.P.S."/>
            <person name="Shen B."/>
        </authorList>
    </citation>
    <scope>NUCLEOTIDE SEQUENCE [LARGE SCALE GENOMIC DNA]</scope>
    <source>
        <strain evidence="2 3">NPDC049574</strain>
    </source>
</reference>
<gene>
    <name evidence="2" type="ORF">AB0K40_17690</name>
</gene>
<comment type="caution">
    <text evidence="2">The sequence shown here is derived from an EMBL/GenBank/DDBJ whole genome shotgun (WGS) entry which is preliminary data.</text>
</comment>
<dbReference type="Pfam" id="PF24596">
    <property type="entry name" value="DUF7620"/>
    <property type="match status" value="1"/>
</dbReference>
<dbReference type="InterPro" id="IPR056037">
    <property type="entry name" value="DUF7620"/>
</dbReference>
<sequence length="69" mass="8156">MTMPQDGEHRPDLDEARQAAEQSRRRAEQDLYRARERAHRWIDLAARLRRLREANGFEAMFEEAFGGRG</sequence>